<comment type="similarity">
    <text evidence="1">Belongs to the AfsR/DnrI/RedD regulatory family.</text>
</comment>
<keyword evidence="9" id="KW-1185">Reference proteome</keyword>
<evidence type="ECO:0000313" key="8">
    <source>
        <dbReference type="EMBL" id="GIF23485.1"/>
    </source>
</evidence>
<dbReference type="InterPro" id="IPR036388">
    <property type="entry name" value="WH-like_DNA-bd_sf"/>
</dbReference>
<dbReference type="Pfam" id="PF13191">
    <property type="entry name" value="AAA_16"/>
    <property type="match status" value="1"/>
</dbReference>
<evidence type="ECO:0000256" key="4">
    <source>
        <dbReference type="ARBA" id="ARBA00023163"/>
    </source>
</evidence>
<evidence type="ECO:0000259" key="7">
    <source>
        <dbReference type="SMART" id="SM01043"/>
    </source>
</evidence>
<organism evidence="8 9">
    <name type="scientific">Paractinoplanes tereljensis</name>
    <dbReference type="NCBI Taxonomy" id="571912"/>
    <lineage>
        <taxon>Bacteria</taxon>
        <taxon>Bacillati</taxon>
        <taxon>Actinomycetota</taxon>
        <taxon>Actinomycetes</taxon>
        <taxon>Micromonosporales</taxon>
        <taxon>Micromonosporaceae</taxon>
        <taxon>Paractinoplanes</taxon>
    </lineage>
</organism>
<accession>A0A919NR15</accession>
<reference evidence="8" key="1">
    <citation type="submission" date="2021-01" db="EMBL/GenBank/DDBJ databases">
        <title>Whole genome shotgun sequence of Actinoplanes tereljensis NBRC 105297.</title>
        <authorList>
            <person name="Komaki H."/>
            <person name="Tamura T."/>
        </authorList>
    </citation>
    <scope>NUCLEOTIDE SEQUENCE</scope>
    <source>
        <strain evidence="8">NBRC 105297</strain>
    </source>
</reference>
<name>A0A919NR15_9ACTN</name>
<dbReference type="CDD" id="cd15831">
    <property type="entry name" value="BTAD"/>
    <property type="match status" value="1"/>
</dbReference>
<keyword evidence="3" id="KW-0238">DNA-binding</keyword>
<dbReference type="InterPro" id="IPR005158">
    <property type="entry name" value="BTAD"/>
</dbReference>
<dbReference type="Gene3D" id="1.25.40.10">
    <property type="entry name" value="Tetratricopeptide repeat domain"/>
    <property type="match status" value="1"/>
</dbReference>
<gene>
    <name evidence="8" type="ORF">Ate02nite_62150</name>
</gene>
<dbReference type="SMART" id="SM01043">
    <property type="entry name" value="BTAD"/>
    <property type="match status" value="1"/>
</dbReference>
<dbReference type="GO" id="GO:0006355">
    <property type="term" value="P:regulation of DNA-templated transcription"/>
    <property type="evidence" value="ECO:0007669"/>
    <property type="project" value="InterPro"/>
</dbReference>
<feature type="domain" description="Bacterial transcriptional activator" evidence="7">
    <location>
        <begin position="95"/>
        <end position="240"/>
    </location>
</feature>
<keyword evidence="2" id="KW-0805">Transcription regulation</keyword>
<evidence type="ECO:0000313" key="9">
    <source>
        <dbReference type="Proteomes" id="UP000623608"/>
    </source>
</evidence>
<dbReference type="SUPFAM" id="SSF46894">
    <property type="entry name" value="C-terminal effector domain of the bipartite response regulators"/>
    <property type="match status" value="1"/>
</dbReference>
<evidence type="ECO:0000259" key="6">
    <source>
        <dbReference type="SMART" id="SM00862"/>
    </source>
</evidence>
<dbReference type="PANTHER" id="PTHR35807">
    <property type="entry name" value="TRANSCRIPTIONAL REGULATOR REDD-RELATED"/>
    <property type="match status" value="1"/>
</dbReference>
<keyword evidence="4" id="KW-0804">Transcription</keyword>
<dbReference type="Gene3D" id="3.40.50.300">
    <property type="entry name" value="P-loop containing nucleotide triphosphate hydrolases"/>
    <property type="match status" value="1"/>
</dbReference>
<dbReference type="GO" id="GO:0000160">
    <property type="term" value="P:phosphorelay signal transduction system"/>
    <property type="evidence" value="ECO:0007669"/>
    <property type="project" value="InterPro"/>
</dbReference>
<proteinExistence type="inferred from homology"/>
<dbReference type="InterPro" id="IPR016032">
    <property type="entry name" value="Sig_transdc_resp-reg_C-effctor"/>
</dbReference>
<evidence type="ECO:0000256" key="3">
    <source>
        <dbReference type="ARBA" id="ARBA00023125"/>
    </source>
</evidence>
<dbReference type="InterPro" id="IPR027417">
    <property type="entry name" value="P-loop_NTPase"/>
</dbReference>
<dbReference type="RefSeq" id="WP_203811385.1">
    <property type="nucleotide sequence ID" value="NZ_BOMY01000041.1"/>
</dbReference>
<dbReference type="PANTHER" id="PTHR35807:SF1">
    <property type="entry name" value="TRANSCRIPTIONAL REGULATOR REDD"/>
    <property type="match status" value="1"/>
</dbReference>
<evidence type="ECO:0000256" key="2">
    <source>
        <dbReference type="ARBA" id="ARBA00023015"/>
    </source>
</evidence>
<evidence type="ECO:0008006" key="10">
    <source>
        <dbReference type="Google" id="ProtNLM"/>
    </source>
</evidence>
<evidence type="ECO:0000256" key="5">
    <source>
        <dbReference type="SAM" id="MobiDB-lite"/>
    </source>
</evidence>
<evidence type="ECO:0000256" key="1">
    <source>
        <dbReference type="ARBA" id="ARBA00005820"/>
    </source>
</evidence>
<dbReference type="GO" id="GO:0003677">
    <property type="term" value="F:DNA binding"/>
    <property type="evidence" value="ECO:0007669"/>
    <property type="project" value="UniProtKB-KW"/>
</dbReference>
<dbReference type="AlphaFoldDB" id="A0A919NR15"/>
<dbReference type="Gene3D" id="1.10.10.10">
    <property type="entry name" value="Winged helix-like DNA-binding domain superfamily/Winged helix DNA-binding domain"/>
    <property type="match status" value="1"/>
</dbReference>
<sequence length="428" mass="44989">MSIEVHLLGPVELQGDDGPVQPGPAKRRAILAALALEVNRPVTLDRLVGLLWAGQAPASAVANIRNHVAALRGTLGDRIVSRPSAYQLNLEPHELDVAQFRRLAAQGRDALARGEPAGAEPDLAAALRLWRGPAGLGLSGGAELDVLIAGLETDRLRVVEDLADVRLTLGYTDELVPALRDHLTAHPLRERAWAQLMLAHYRSSDLGAALAAYRQAQAALQSQLGVEPGSALTGLHVAMLDRAPQLDLLVRPPAGRSQAGGLEVPRELPPDPALFTGRAGELAAVLAAARPAPGRRAPAVVVVHGPPGSGKTALVTRAGHRLAHAFPDGQVFTEAGPDVSAADLMARVLRAFGVPAAEVPEHVDERIGRYRSLLAARRVLIVVHGAACAGQVRPLVPGSAGSALLVTSRCPLPMPEGVPHVELRVRHH</sequence>
<dbReference type="Pfam" id="PF03704">
    <property type="entry name" value="BTAD"/>
    <property type="match status" value="1"/>
</dbReference>
<dbReference type="InterPro" id="IPR011990">
    <property type="entry name" value="TPR-like_helical_dom_sf"/>
</dbReference>
<dbReference type="SUPFAM" id="SSF48452">
    <property type="entry name" value="TPR-like"/>
    <property type="match status" value="1"/>
</dbReference>
<feature type="domain" description="OmpR/PhoB-type" evidence="6">
    <location>
        <begin position="17"/>
        <end position="88"/>
    </location>
</feature>
<dbReference type="InterPro" id="IPR051677">
    <property type="entry name" value="AfsR-DnrI-RedD_regulator"/>
</dbReference>
<comment type="caution">
    <text evidence="8">The sequence shown here is derived from an EMBL/GenBank/DDBJ whole genome shotgun (WGS) entry which is preliminary data.</text>
</comment>
<dbReference type="Proteomes" id="UP000623608">
    <property type="component" value="Unassembled WGS sequence"/>
</dbReference>
<feature type="region of interest" description="Disordered" evidence="5">
    <location>
        <begin position="252"/>
        <end position="273"/>
    </location>
</feature>
<dbReference type="EMBL" id="BOMY01000041">
    <property type="protein sequence ID" value="GIF23485.1"/>
    <property type="molecule type" value="Genomic_DNA"/>
</dbReference>
<dbReference type="SMART" id="SM00862">
    <property type="entry name" value="Trans_reg_C"/>
    <property type="match status" value="1"/>
</dbReference>
<dbReference type="SUPFAM" id="SSF52540">
    <property type="entry name" value="P-loop containing nucleoside triphosphate hydrolases"/>
    <property type="match status" value="1"/>
</dbReference>
<dbReference type="InterPro" id="IPR001867">
    <property type="entry name" value="OmpR/PhoB-type_DNA-bd"/>
</dbReference>
<protein>
    <recommendedName>
        <fullName evidence="10">DNA-binding SARP family transcriptional activator</fullName>
    </recommendedName>
</protein>
<dbReference type="InterPro" id="IPR041664">
    <property type="entry name" value="AAA_16"/>
</dbReference>